<dbReference type="GO" id="GO:0008270">
    <property type="term" value="F:zinc ion binding"/>
    <property type="evidence" value="ECO:0007669"/>
    <property type="project" value="InterPro"/>
</dbReference>
<protein>
    <submittedName>
        <fullName evidence="3">Uncharacterized protein</fullName>
    </submittedName>
</protein>
<dbReference type="EMBL" id="BARS01004080">
    <property type="protein sequence ID" value="GAF72709.1"/>
    <property type="molecule type" value="Genomic_DNA"/>
</dbReference>
<comment type="caution">
    <text evidence="3">The sequence shown here is derived from an EMBL/GenBank/DDBJ whole genome shotgun (WGS) entry which is preliminary data.</text>
</comment>
<dbReference type="Pfam" id="PF02126">
    <property type="entry name" value="PTE"/>
    <property type="match status" value="1"/>
</dbReference>
<dbReference type="SUPFAM" id="SSF51556">
    <property type="entry name" value="Metallo-dependent hydrolases"/>
    <property type="match status" value="1"/>
</dbReference>
<reference evidence="3" key="1">
    <citation type="journal article" date="2014" name="Front. Microbiol.">
        <title>High frequency of phylogenetically diverse reductive dehalogenase-homologous genes in deep subseafloor sedimentary metagenomes.</title>
        <authorList>
            <person name="Kawai M."/>
            <person name="Futagami T."/>
            <person name="Toyoda A."/>
            <person name="Takaki Y."/>
            <person name="Nishi S."/>
            <person name="Hori S."/>
            <person name="Arai W."/>
            <person name="Tsubouchi T."/>
            <person name="Morono Y."/>
            <person name="Uchiyama I."/>
            <person name="Ito T."/>
            <person name="Fujiyama A."/>
            <person name="Inagaki F."/>
            <person name="Takami H."/>
        </authorList>
    </citation>
    <scope>NUCLEOTIDE SEQUENCE</scope>
    <source>
        <strain evidence="3">Expedition CK06-06</strain>
    </source>
</reference>
<keyword evidence="1" id="KW-0479">Metal-binding</keyword>
<dbReference type="GO" id="GO:0016787">
    <property type="term" value="F:hydrolase activity"/>
    <property type="evidence" value="ECO:0007669"/>
    <property type="project" value="UniProtKB-KW"/>
</dbReference>
<sequence>VECSTVGVGRRADIDRAVSEATRFPLVVPTGIYREPWIPDWAHQADEAQLRDWMVGELQGEIEESGVQAGWIKLSAGDSGMTETEAKILRAAAAAGSVTNATIGSHTIRGLVVRDQLDIIEEVGYTPQRFIWIHAQSEPRLELHLEMARRGAWIEYDAIGSAGSDDDFYIQLIQRVLDANLGDHLLLSHDRGWYDPAQPGGGTPQPYTYINEQFLPKLQAAGVDQPTIQRLTHVNPFRAFAR</sequence>
<dbReference type="PROSITE" id="PS51347">
    <property type="entry name" value="PHOSPHOTRIESTERASE_2"/>
    <property type="match status" value="1"/>
</dbReference>
<accession>X0RV51</accession>
<dbReference type="AlphaFoldDB" id="X0RV51"/>
<evidence type="ECO:0000256" key="1">
    <source>
        <dbReference type="ARBA" id="ARBA00022723"/>
    </source>
</evidence>
<dbReference type="InterPro" id="IPR001559">
    <property type="entry name" value="Phosphotriesterase"/>
</dbReference>
<keyword evidence="2" id="KW-0378">Hydrolase</keyword>
<dbReference type="PANTHER" id="PTHR10819">
    <property type="entry name" value="PHOSPHOTRIESTERASE-RELATED"/>
    <property type="match status" value="1"/>
</dbReference>
<dbReference type="PANTHER" id="PTHR10819:SF3">
    <property type="entry name" value="PHOSPHOTRIESTERASE-RELATED PROTEIN"/>
    <property type="match status" value="1"/>
</dbReference>
<evidence type="ECO:0000313" key="3">
    <source>
        <dbReference type="EMBL" id="GAF72709.1"/>
    </source>
</evidence>
<evidence type="ECO:0000256" key="2">
    <source>
        <dbReference type="ARBA" id="ARBA00022801"/>
    </source>
</evidence>
<proteinExistence type="predicted"/>
<feature type="non-terminal residue" evidence="3">
    <location>
        <position position="1"/>
    </location>
</feature>
<dbReference type="Gene3D" id="3.20.20.140">
    <property type="entry name" value="Metal-dependent hydrolases"/>
    <property type="match status" value="1"/>
</dbReference>
<gene>
    <name evidence="3" type="ORF">S01H1_07953</name>
</gene>
<organism evidence="3">
    <name type="scientific">marine sediment metagenome</name>
    <dbReference type="NCBI Taxonomy" id="412755"/>
    <lineage>
        <taxon>unclassified sequences</taxon>
        <taxon>metagenomes</taxon>
        <taxon>ecological metagenomes</taxon>
    </lineage>
</organism>
<dbReference type="InterPro" id="IPR032466">
    <property type="entry name" value="Metal_Hydrolase"/>
</dbReference>
<name>X0RV51_9ZZZZ</name>